<keyword evidence="4" id="KW-1185">Reference proteome</keyword>
<feature type="region of interest" description="Disordered" evidence="2">
    <location>
        <begin position="87"/>
        <end position="115"/>
    </location>
</feature>
<dbReference type="KEGG" id="act:ACLA_044030"/>
<proteinExistence type="predicted"/>
<dbReference type="HOGENOM" id="CLU_1309843_0_0_1"/>
<evidence type="ECO:0000313" key="3">
    <source>
        <dbReference type="EMBL" id="EAW13683.1"/>
    </source>
</evidence>
<evidence type="ECO:0000256" key="2">
    <source>
        <dbReference type="SAM" id="MobiDB-lite"/>
    </source>
</evidence>
<dbReference type="VEuPathDB" id="FungiDB:ACLA_044030"/>
<organism evidence="3 4">
    <name type="scientific">Aspergillus clavatus (strain ATCC 1007 / CBS 513.65 / DSM 816 / NCTC 3887 / NRRL 1 / QM 1276 / 107)</name>
    <dbReference type="NCBI Taxonomy" id="344612"/>
    <lineage>
        <taxon>Eukaryota</taxon>
        <taxon>Fungi</taxon>
        <taxon>Dikarya</taxon>
        <taxon>Ascomycota</taxon>
        <taxon>Pezizomycotina</taxon>
        <taxon>Eurotiomycetes</taxon>
        <taxon>Eurotiomycetidae</taxon>
        <taxon>Eurotiales</taxon>
        <taxon>Aspergillaceae</taxon>
        <taxon>Aspergillus</taxon>
        <taxon>Aspergillus subgen. Fumigati</taxon>
    </lineage>
</organism>
<dbReference type="Proteomes" id="UP000006701">
    <property type="component" value="Unassembled WGS sequence"/>
</dbReference>
<accession>A1C8P6</accession>
<dbReference type="OrthoDB" id="5327951at2759"/>
<feature type="coiled-coil region" evidence="1">
    <location>
        <begin position="168"/>
        <end position="209"/>
    </location>
</feature>
<evidence type="ECO:0000313" key="4">
    <source>
        <dbReference type="Proteomes" id="UP000006701"/>
    </source>
</evidence>
<name>A1C8P6_ASPCL</name>
<dbReference type="GeneID" id="4707370"/>
<feature type="compositionally biased region" description="Basic residues" evidence="2">
    <location>
        <begin position="1"/>
        <end position="15"/>
    </location>
</feature>
<gene>
    <name evidence="3" type="ORF">ACLA_044030</name>
</gene>
<feature type="compositionally biased region" description="Polar residues" evidence="2">
    <location>
        <begin position="95"/>
        <end position="108"/>
    </location>
</feature>
<keyword evidence="1" id="KW-0175">Coiled coil</keyword>
<reference evidence="3 4" key="1">
    <citation type="journal article" date="2008" name="PLoS Genet.">
        <title>Genomic islands in the pathogenic filamentous fungus Aspergillus fumigatus.</title>
        <authorList>
            <person name="Fedorova N.D."/>
            <person name="Khaldi N."/>
            <person name="Joardar V.S."/>
            <person name="Maiti R."/>
            <person name="Amedeo P."/>
            <person name="Anderson M.J."/>
            <person name="Crabtree J."/>
            <person name="Silva J.C."/>
            <person name="Badger J.H."/>
            <person name="Albarraq A."/>
            <person name="Angiuoli S."/>
            <person name="Bussey H."/>
            <person name="Bowyer P."/>
            <person name="Cotty P.J."/>
            <person name="Dyer P.S."/>
            <person name="Egan A."/>
            <person name="Galens K."/>
            <person name="Fraser-Liggett C.M."/>
            <person name="Haas B.J."/>
            <person name="Inman J.M."/>
            <person name="Kent R."/>
            <person name="Lemieux S."/>
            <person name="Malavazi I."/>
            <person name="Orvis J."/>
            <person name="Roemer T."/>
            <person name="Ronning C.M."/>
            <person name="Sundaram J.P."/>
            <person name="Sutton G."/>
            <person name="Turner G."/>
            <person name="Venter J.C."/>
            <person name="White O.R."/>
            <person name="Whitty B.R."/>
            <person name="Youngman P."/>
            <person name="Wolfe K.H."/>
            <person name="Goldman G.H."/>
            <person name="Wortman J.R."/>
            <person name="Jiang B."/>
            <person name="Denning D.W."/>
            <person name="Nierman W.C."/>
        </authorList>
    </citation>
    <scope>NUCLEOTIDE SEQUENCE [LARGE SCALE GENOMIC DNA]</scope>
    <source>
        <strain evidence="4">ATCC 1007 / CBS 513.65 / DSM 816 / NCTC 3887 / NRRL 1</strain>
    </source>
</reference>
<feature type="compositionally biased region" description="Polar residues" evidence="2">
    <location>
        <begin position="16"/>
        <end position="29"/>
    </location>
</feature>
<sequence length="210" mass="24179">MKKIKQSQQSKKRVSTRSPTSCSKSTPAGSNEKWAVQFKLWIEEKTEAKNVRERLKAQEAADRLCPGSVCQKTRDLPLWEMEMLRHESKRKQESVENNQRWAEESTNSDPDRAKSFQVDLKHAKRKAAIYQQAYEATKVDAERLCPGKTFTSATGIASLGRRETVTSINVFKEAQKLAEKEIDRYEESILNAEKMLKEYEESLARYGNQD</sequence>
<dbReference type="eggNOG" id="ENOG502SRP7">
    <property type="taxonomic scope" value="Eukaryota"/>
</dbReference>
<feature type="region of interest" description="Disordered" evidence="2">
    <location>
        <begin position="1"/>
        <end position="31"/>
    </location>
</feature>
<evidence type="ECO:0000256" key="1">
    <source>
        <dbReference type="SAM" id="Coils"/>
    </source>
</evidence>
<dbReference type="RefSeq" id="XP_001275109.1">
    <property type="nucleotide sequence ID" value="XM_001275108.1"/>
</dbReference>
<protein>
    <submittedName>
        <fullName evidence="3">Uncharacterized protein</fullName>
    </submittedName>
</protein>
<dbReference type="OMA" id="MEMLRHE"/>
<dbReference type="AlphaFoldDB" id="A1C8P6"/>
<dbReference type="EMBL" id="DS027046">
    <property type="protein sequence ID" value="EAW13683.1"/>
    <property type="molecule type" value="Genomic_DNA"/>
</dbReference>